<dbReference type="InterPro" id="IPR038770">
    <property type="entry name" value="Na+/solute_symporter_sf"/>
</dbReference>
<evidence type="ECO:0000256" key="5">
    <source>
        <dbReference type="ARBA" id="ARBA00022692"/>
    </source>
</evidence>
<accession>A0A4U0F5R8</accession>
<feature type="transmembrane region" description="Helical" evidence="9">
    <location>
        <begin position="125"/>
        <end position="144"/>
    </location>
</feature>
<feature type="transmembrane region" description="Helical" evidence="9">
    <location>
        <begin position="198"/>
        <end position="217"/>
    </location>
</feature>
<evidence type="ECO:0000256" key="2">
    <source>
        <dbReference type="ARBA" id="ARBA00022448"/>
    </source>
</evidence>
<dbReference type="GO" id="GO:0005886">
    <property type="term" value="C:plasma membrane"/>
    <property type="evidence" value="ECO:0007669"/>
    <property type="project" value="UniProtKB-SubCell"/>
</dbReference>
<evidence type="ECO:0000256" key="3">
    <source>
        <dbReference type="ARBA" id="ARBA00022449"/>
    </source>
</evidence>
<name>A0A4U0F5R8_9BACL</name>
<dbReference type="GO" id="GO:1902600">
    <property type="term" value="P:proton transmembrane transport"/>
    <property type="evidence" value="ECO:0007669"/>
    <property type="project" value="InterPro"/>
</dbReference>
<feature type="transmembrane region" description="Helical" evidence="9">
    <location>
        <begin position="224"/>
        <end position="242"/>
    </location>
</feature>
<dbReference type="GO" id="GO:0015297">
    <property type="term" value="F:antiporter activity"/>
    <property type="evidence" value="ECO:0007669"/>
    <property type="project" value="UniProtKB-KW"/>
</dbReference>
<evidence type="ECO:0000256" key="6">
    <source>
        <dbReference type="ARBA" id="ARBA00022989"/>
    </source>
</evidence>
<protein>
    <submittedName>
        <fullName evidence="11">Sodium:proton antiporter</fullName>
    </submittedName>
</protein>
<feature type="transmembrane region" description="Helical" evidence="9">
    <location>
        <begin position="170"/>
        <end position="192"/>
    </location>
</feature>
<keyword evidence="8 9" id="KW-0472">Membrane</keyword>
<keyword evidence="3" id="KW-0050">Antiport</keyword>
<evidence type="ECO:0000256" key="1">
    <source>
        <dbReference type="ARBA" id="ARBA00004651"/>
    </source>
</evidence>
<dbReference type="Pfam" id="PF00999">
    <property type="entry name" value="Na_H_Exchanger"/>
    <property type="match status" value="1"/>
</dbReference>
<comment type="caution">
    <text evidence="11">The sequence shown here is derived from an EMBL/GenBank/DDBJ whole genome shotgun (WGS) entry which is preliminary data.</text>
</comment>
<comment type="subcellular location">
    <subcellularLocation>
        <location evidence="1">Cell membrane</location>
        <topology evidence="1">Multi-pass membrane protein</topology>
    </subcellularLocation>
</comment>
<dbReference type="PANTHER" id="PTHR32507:SF0">
    <property type="entry name" value="NA(+)_H(+) ANTIPORTER 2-RELATED"/>
    <property type="match status" value="1"/>
</dbReference>
<keyword evidence="2" id="KW-0813">Transport</keyword>
<dbReference type="InterPro" id="IPR006153">
    <property type="entry name" value="Cation/H_exchanger_TM"/>
</dbReference>
<evidence type="ECO:0000259" key="10">
    <source>
        <dbReference type="Pfam" id="PF00999"/>
    </source>
</evidence>
<keyword evidence="6 9" id="KW-1133">Transmembrane helix</keyword>
<feature type="transmembrane region" description="Helical" evidence="9">
    <location>
        <begin position="281"/>
        <end position="303"/>
    </location>
</feature>
<proteinExistence type="predicted"/>
<evidence type="ECO:0000313" key="12">
    <source>
        <dbReference type="Proteomes" id="UP000309673"/>
    </source>
</evidence>
<feature type="transmembrane region" description="Helical" evidence="9">
    <location>
        <begin position="91"/>
        <end position="113"/>
    </location>
</feature>
<feature type="transmembrane region" description="Helical" evidence="9">
    <location>
        <begin position="346"/>
        <end position="371"/>
    </location>
</feature>
<evidence type="ECO:0000256" key="9">
    <source>
        <dbReference type="SAM" id="Phobius"/>
    </source>
</evidence>
<keyword evidence="12" id="KW-1185">Reference proteome</keyword>
<evidence type="ECO:0000313" key="11">
    <source>
        <dbReference type="EMBL" id="TJY39770.1"/>
    </source>
</evidence>
<dbReference type="Gene3D" id="1.20.1530.20">
    <property type="match status" value="1"/>
</dbReference>
<evidence type="ECO:0000256" key="8">
    <source>
        <dbReference type="ARBA" id="ARBA00023136"/>
    </source>
</evidence>
<feature type="transmembrane region" description="Helical" evidence="9">
    <location>
        <begin position="377"/>
        <end position="400"/>
    </location>
</feature>
<dbReference type="PANTHER" id="PTHR32507">
    <property type="entry name" value="NA(+)/H(+) ANTIPORTER 1"/>
    <property type="match status" value="1"/>
</dbReference>
<keyword evidence="4" id="KW-1003">Cell membrane</keyword>
<feature type="transmembrane region" description="Helical" evidence="9">
    <location>
        <begin position="309"/>
        <end position="334"/>
    </location>
</feature>
<evidence type="ECO:0000256" key="7">
    <source>
        <dbReference type="ARBA" id="ARBA00023065"/>
    </source>
</evidence>
<dbReference type="EMBL" id="SUPK01000009">
    <property type="protein sequence ID" value="TJY39770.1"/>
    <property type="molecule type" value="Genomic_DNA"/>
</dbReference>
<feature type="transmembrane region" description="Helical" evidence="9">
    <location>
        <begin position="38"/>
        <end position="56"/>
    </location>
</feature>
<reference evidence="11 12" key="1">
    <citation type="submission" date="2019-04" db="EMBL/GenBank/DDBJ databases">
        <title>Cohnella sp. nov., isolated from soil.</title>
        <authorList>
            <person name="Kim W."/>
        </authorList>
    </citation>
    <scope>NUCLEOTIDE SEQUENCE [LARGE SCALE GENOMIC DNA]</scope>
    <source>
        <strain evidence="11 12">CAU 1483</strain>
    </source>
</reference>
<organism evidence="11 12">
    <name type="scientific">Cohnella pontilimi</name>
    <dbReference type="NCBI Taxonomy" id="2564100"/>
    <lineage>
        <taxon>Bacteria</taxon>
        <taxon>Bacillati</taxon>
        <taxon>Bacillota</taxon>
        <taxon>Bacilli</taxon>
        <taxon>Bacillales</taxon>
        <taxon>Paenibacillaceae</taxon>
        <taxon>Cohnella</taxon>
    </lineage>
</organism>
<dbReference type="OrthoDB" id="1757035at2"/>
<feature type="domain" description="Cation/H+ exchanger transmembrane" evidence="10">
    <location>
        <begin position="24"/>
        <end position="401"/>
    </location>
</feature>
<dbReference type="AlphaFoldDB" id="A0A4U0F5R8"/>
<feature type="transmembrane region" description="Helical" evidence="9">
    <location>
        <begin position="12"/>
        <end position="31"/>
    </location>
</feature>
<gene>
    <name evidence="11" type="ORF">E5161_17645</name>
</gene>
<dbReference type="Proteomes" id="UP000309673">
    <property type="component" value="Unassembled WGS sequence"/>
</dbReference>
<keyword evidence="7" id="KW-0406">Ion transport</keyword>
<dbReference type="RefSeq" id="WP_136779210.1">
    <property type="nucleotide sequence ID" value="NZ_SUPK01000009.1"/>
</dbReference>
<keyword evidence="5 9" id="KW-0812">Transmembrane</keyword>
<sequence length="412" mass="43920">MEQTTTEIVHHLLLLVLLVLGAGILSGRIAAWLRLPDVVLFIAAGMLLGSGLHWISETSGSLTNQLILAVGSALILFDGGRNIRWHGLKQVGLTITLLSIVGVLVTAGIAGFAAKLAFGLDWTTALLIGAVISSTDPATIIPVFRQVKVRTRLRETVESESAFNDATGSILTFSLLAVLTGGGTLDIGHISWDFIKTAVGGLAVGAVVSAVLAYLAAHPKWGFFRDYASLTMLFVAIGSYVLGEAFHVSGLMATFTAGVVWGNASQFGLSMEEKQEEMGHVADHAAVIMRMFIFVLLGSQVNFALLREYLWPALAVVLTLVFIARPLAVYASALPDVRTRWSSRELLFMCWVRETGVIPAALSGMIVATGIAGADRLSAVVFMAIVFTILVQASTTAWLARRLGLEEKPSAS</sequence>
<evidence type="ECO:0000256" key="4">
    <source>
        <dbReference type="ARBA" id="ARBA00022475"/>
    </source>
</evidence>